<dbReference type="PANTHER" id="PTHR33095">
    <property type="entry name" value="OS07G0619500 PROTEIN"/>
    <property type="match status" value="1"/>
</dbReference>
<evidence type="ECO:0000313" key="2">
    <source>
        <dbReference type="Proteomes" id="UP000030748"/>
    </source>
</evidence>
<evidence type="ECO:0000313" key="1">
    <source>
        <dbReference type="EMBL" id="EYU17667.1"/>
    </source>
</evidence>
<sequence>MQMDDLISICPSFNSYSNCGIAAAASRTADEFNSDEFSDEFRFENPAAELRVTESDADDEIEFAFVTRVSGSSSPITDHEKIRPVYPVFNRDLLVEENGNRNGNSVSSEDPKIRISLRKLFTEERETAITRSPPEEDDELDEAAAAETYCMWRPKAAAAAEEEPYRNSCNSKRWKLKTLLHRVAAVEDRPKKFFSH</sequence>
<dbReference type="STRING" id="4155.A0A022PN85"/>
<dbReference type="Pfam" id="PF07816">
    <property type="entry name" value="DUF1645"/>
    <property type="match status" value="1"/>
</dbReference>
<dbReference type="AlphaFoldDB" id="A0A022PN85"/>
<dbReference type="PANTHER" id="PTHR33095:SF127">
    <property type="entry name" value="OS05G0578100 PROTEIN"/>
    <property type="match status" value="1"/>
</dbReference>
<organism evidence="1 2">
    <name type="scientific">Erythranthe guttata</name>
    <name type="common">Yellow monkey flower</name>
    <name type="synonym">Mimulus guttatus</name>
    <dbReference type="NCBI Taxonomy" id="4155"/>
    <lineage>
        <taxon>Eukaryota</taxon>
        <taxon>Viridiplantae</taxon>
        <taxon>Streptophyta</taxon>
        <taxon>Embryophyta</taxon>
        <taxon>Tracheophyta</taxon>
        <taxon>Spermatophyta</taxon>
        <taxon>Magnoliopsida</taxon>
        <taxon>eudicotyledons</taxon>
        <taxon>Gunneridae</taxon>
        <taxon>Pentapetalae</taxon>
        <taxon>asterids</taxon>
        <taxon>lamiids</taxon>
        <taxon>Lamiales</taxon>
        <taxon>Phrymaceae</taxon>
        <taxon>Erythranthe</taxon>
    </lineage>
</organism>
<dbReference type="InterPro" id="IPR012442">
    <property type="entry name" value="DUF1645_plant"/>
</dbReference>
<reference evidence="1 2" key="1">
    <citation type="journal article" date="2013" name="Proc. Natl. Acad. Sci. U.S.A.">
        <title>Fine-scale variation in meiotic recombination in Mimulus inferred from population shotgun sequencing.</title>
        <authorList>
            <person name="Hellsten U."/>
            <person name="Wright K.M."/>
            <person name="Jenkins J."/>
            <person name="Shu S."/>
            <person name="Yuan Y."/>
            <person name="Wessler S.R."/>
            <person name="Schmutz J."/>
            <person name="Willis J.H."/>
            <person name="Rokhsar D.S."/>
        </authorList>
    </citation>
    <scope>NUCLEOTIDE SEQUENCE [LARGE SCALE GENOMIC DNA]</scope>
    <source>
        <strain evidence="2">cv. DUN x IM62</strain>
    </source>
</reference>
<name>A0A022PN85_ERYGU</name>
<dbReference type="PhylomeDB" id="A0A022PN85"/>
<keyword evidence="2" id="KW-1185">Reference proteome</keyword>
<dbReference type="EMBL" id="KI632363">
    <property type="protein sequence ID" value="EYU17667.1"/>
    <property type="molecule type" value="Genomic_DNA"/>
</dbReference>
<accession>A0A022PN85</accession>
<protein>
    <submittedName>
        <fullName evidence="1">Uncharacterized protein</fullName>
    </submittedName>
</protein>
<gene>
    <name evidence="1" type="ORF">MIMGU_mgv1a026516mg</name>
</gene>
<proteinExistence type="predicted"/>
<dbReference type="Proteomes" id="UP000030748">
    <property type="component" value="Unassembled WGS sequence"/>
</dbReference>